<evidence type="ECO:0000313" key="1">
    <source>
        <dbReference type="EMBL" id="GAA5806728.1"/>
    </source>
</evidence>
<gene>
    <name evidence="1" type="ORF">MFLAVUS_000076</name>
</gene>
<reference evidence="1 2" key="1">
    <citation type="submission" date="2024-04" db="EMBL/GenBank/DDBJ databases">
        <title>genome sequences of Mucor flavus KT1a and Helicostylum pulchrum KT1b strains isolated from the surface of a dry-aged beef.</title>
        <authorList>
            <person name="Toyotome T."/>
            <person name="Hosono M."/>
            <person name="Torimaru M."/>
            <person name="Fukuda K."/>
            <person name="Mikami N."/>
        </authorList>
    </citation>
    <scope>NUCLEOTIDE SEQUENCE [LARGE SCALE GENOMIC DNA]</scope>
    <source>
        <strain evidence="1 2">KT1a</strain>
    </source>
</reference>
<protein>
    <submittedName>
        <fullName evidence="1">Uncharacterized protein</fullName>
    </submittedName>
</protein>
<name>A0ABP9YIP5_9FUNG</name>
<organism evidence="1 2">
    <name type="scientific">Mucor flavus</name>
    <dbReference type="NCBI Taxonomy" id="439312"/>
    <lineage>
        <taxon>Eukaryota</taxon>
        <taxon>Fungi</taxon>
        <taxon>Fungi incertae sedis</taxon>
        <taxon>Mucoromycota</taxon>
        <taxon>Mucoromycotina</taxon>
        <taxon>Mucoromycetes</taxon>
        <taxon>Mucorales</taxon>
        <taxon>Mucorineae</taxon>
        <taxon>Mucoraceae</taxon>
        <taxon>Mucor</taxon>
    </lineage>
</organism>
<dbReference type="Proteomes" id="UP001473302">
    <property type="component" value="Unassembled WGS sequence"/>
</dbReference>
<keyword evidence="2" id="KW-1185">Reference proteome</keyword>
<evidence type="ECO:0000313" key="2">
    <source>
        <dbReference type="Proteomes" id="UP001473302"/>
    </source>
</evidence>
<proteinExistence type="predicted"/>
<dbReference type="EMBL" id="BAABUK010000002">
    <property type="protein sequence ID" value="GAA5806728.1"/>
    <property type="molecule type" value="Genomic_DNA"/>
</dbReference>
<accession>A0ABP9YIP5</accession>
<sequence>MDEYFFNDERYLQYFQEAIEHQPMPQYIICLKEEALKHPEVIYISSDEETEEEDIDKTTLTGNDANIRVAPKDERVTGADAGGFMNSLKARGK</sequence>
<comment type="caution">
    <text evidence="1">The sequence shown here is derived from an EMBL/GenBank/DDBJ whole genome shotgun (WGS) entry which is preliminary data.</text>
</comment>